<protein>
    <submittedName>
        <fullName evidence="1">Uncharacterized protein</fullName>
    </submittedName>
</protein>
<name>A0A1T4T6Y8_9GAMM</name>
<evidence type="ECO:0000313" key="1">
    <source>
        <dbReference type="EMBL" id="SKA35928.1"/>
    </source>
</evidence>
<dbReference type="Proteomes" id="UP000191116">
    <property type="component" value="Unassembled WGS sequence"/>
</dbReference>
<accession>A0A1T4T6Y8</accession>
<evidence type="ECO:0000313" key="2">
    <source>
        <dbReference type="Proteomes" id="UP000191116"/>
    </source>
</evidence>
<gene>
    <name evidence="1" type="ORF">CZ814_01994</name>
</gene>
<reference evidence="1 2" key="1">
    <citation type="submission" date="2017-02" db="EMBL/GenBank/DDBJ databases">
        <authorList>
            <person name="Peterson S.W."/>
        </authorList>
    </citation>
    <scope>NUCLEOTIDE SEQUENCE [LARGE SCALE GENOMIC DNA]</scope>
    <source>
        <strain evidence="1 2">CECT 9189</strain>
    </source>
</reference>
<organism evidence="1 2">
    <name type="scientific">Photobacterium toruni</name>
    <dbReference type="NCBI Taxonomy" id="1935446"/>
    <lineage>
        <taxon>Bacteria</taxon>
        <taxon>Pseudomonadati</taxon>
        <taxon>Pseudomonadota</taxon>
        <taxon>Gammaproteobacteria</taxon>
        <taxon>Vibrionales</taxon>
        <taxon>Vibrionaceae</taxon>
        <taxon>Photobacterium</taxon>
    </lineage>
</organism>
<sequence length="597" mass="67383">MTGCYNLIEGASALSDFRARNSAEVILDHIEQHQHVLINWSVGVGKSHNMDSVIKMALQDYDLIIVLLPTRALIDERALIRQPETGIKVMNIEPRPQKICGEHNEKWVAFEKNGLSQVAKKQLCGNCPHKQSCDWLKQYSSKALTGTQVVFATQAHLKNNSDFIRFLMGKTEAVKPLVIFDEAAVSLTSYTKSISQHDIQCFINAIDTVPQESESLDLKNWLQTLSRASNSDIQQRSAWSAPQLKQSSLLQILEAGITLYGSGFRNIYPLLKELCLSPIESRQVEHGRNVCFASSPVLRDLPVLLYSGTVALEVLNHRLQVTFVSPYQDYSFLGEATTWLNIASSTGTNTNFSGNRKQILYFFTQLTLKRLQEGKRVMLISKKSRVEQCINEINALLVSLDAPHLKVVNGADYEGGSNQIPIIHYGVIGINKFEQFDCAYCLNSFYITPDILSKSLQDNRAEIDHIDLTISVTGQPRRRIASVDDQYRFTDIAMLANPMLQTLEMGTVIQTVGRVRPFTNTREIITYQNDCIEGLPYTAEFDNLTGIREYFGLNTHLKNRLKTTTFNVQRLKKQGLKQSDIATALNISVRTVRRHYK</sequence>
<proteinExistence type="predicted"/>
<dbReference type="AlphaFoldDB" id="A0A1T4T6Y8"/>
<dbReference type="EMBL" id="FUWP01000009">
    <property type="protein sequence ID" value="SKA35928.1"/>
    <property type="molecule type" value="Genomic_DNA"/>
</dbReference>